<feature type="transmembrane region" description="Helical" evidence="7">
    <location>
        <begin position="247"/>
        <end position="266"/>
    </location>
</feature>
<organism evidence="9 10">
    <name type="scientific">Rouxiella aceris</name>
    <dbReference type="NCBI Taxonomy" id="2703884"/>
    <lineage>
        <taxon>Bacteria</taxon>
        <taxon>Pseudomonadati</taxon>
        <taxon>Pseudomonadota</taxon>
        <taxon>Gammaproteobacteria</taxon>
        <taxon>Enterobacterales</taxon>
        <taxon>Yersiniaceae</taxon>
        <taxon>Rouxiella</taxon>
    </lineage>
</organism>
<dbReference type="InterPro" id="IPR050623">
    <property type="entry name" value="Glucan_succinyl_AcylTrfase"/>
</dbReference>
<evidence type="ECO:0000313" key="9">
    <source>
        <dbReference type="EMBL" id="NMP27003.1"/>
    </source>
</evidence>
<dbReference type="GO" id="GO:0005886">
    <property type="term" value="C:plasma membrane"/>
    <property type="evidence" value="ECO:0007669"/>
    <property type="project" value="UniProtKB-SubCell"/>
</dbReference>
<evidence type="ECO:0000256" key="1">
    <source>
        <dbReference type="ARBA" id="ARBA00022475"/>
    </source>
</evidence>
<evidence type="ECO:0000256" key="6">
    <source>
        <dbReference type="ARBA" id="ARBA00023315"/>
    </source>
</evidence>
<protein>
    <recommendedName>
        <fullName evidence="7">Glucans biosynthesis protein C</fullName>
        <ecNumber evidence="7">2.1.-.-</ecNumber>
    </recommendedName>
</protein>
<comment type="similarity">
    <text evidence="7">Belongs to the acyltransferase 3 family. OpgC subfamily.</text>
</comment>
<gene>
    <name evidence="7 9" type="primary">mdoC</name>
    <name evidence="7" type="synonym">opgC</name>
    <name evidence="9" type="ORF">GW590_09000</name>
</gene>
<dbReference type="AlphaFoldDB" id="A0A848MII1"/>
<comment type="caution">
    <text evidence="9">The sequence shown here is derived from an EMBL/GenBank/DDBJ whole genome shotgun (WGS) entry which is preliminary data.</text>
</comment>
<keyword evidence="5 7" id="KW-0472">Membrane</keyword>
<evidence type="ECO:0000256" key="2">
    <source>
        <dbReference type="ARBA" id="ARBA00022679"/>
    </source>
</evidence>
<dbReference type="NCBIfam" id="NF003014">
    <property type="entry name" value="PRK03854.1"/>
    <property type="match status" value="1"/>
</dbReference>
<feature type="domain" description="Acyltransferase 3" evidence="8">
    <location>
        <begin position="11"/>
        <end position="358"/>
    </location>
</feature>
<feature type="transmembrane region" description="Helical" evidence="7">
    <location>
        <begin position="307"/>
        <end position="328"/>
    </location>
</feature>
<dbReference type="RefSeq" id="WP_169402695.1">
    <property type="nucleotide sequence ID" value="NZ_JAADJU010000004.1"/>
</dbReference>
<comment type="function">
    <text evidence="7">Necessary for the succinyl substitution of periplasmic glucans. Could catalyze the transfer of succinyl residues from the cytoplasmic side of the membrane to the nascent glucan backbones on the periplasmic side of the membrane.</text>
</comment>
<feature type="transmembrane region" description="Helical" evidence="7">
    <location>
        <begin position="178"/>
        <end position="195"/>
    </location>
</feature>
<dbReference type="GO" id="GO:0016747">
    <property type="term" value="F:acyltransferase activity, transferring groups other than amino-acyl groups"/>
    <property type="evidence" value="ECO:0007669"/>
    <property type="project" value="InterPro"/>
</dbReference>
<feature type="transmembrane region" description="Helical" evidence="7">
    <location>
        <begin position="58"/>
        <end position="75"/>
    </location>
</feature>
<keyword evidence="10" id="KW-1185">Reference proteome</keyword>
<evidence type="ECO:0000256" key="7">
    <source>
        <dbReference type="HAMAP-Rule" id="MF_01066"/>
    </source>
</evidence>
<accession>A0A848MII1</accession>
<feature type="transmembrane region" description="Helical" evidence="7">
    <location>
        <begin position="215"/>
        <end position="235"/>
    </location>
</feature>
<reference evidence="9 10" key="1">
    <citation type="submission" date="2020-01" db="EMBL/GenBank/DDBJ databases">
        <authorList>
            <person name="Lee S.D."/>
        </authorList>
    </citation>
    <scope>NUCLEOTIDE SEQUENCE [LARGE SCALE GENOMIC DNA]</scope>
    <source>
        <strain evidence="9 10">SAP-1</strain>
    </source>
</reference>
<keyword evidence="3 7" id="KW-0812">Transmembrane</keyword>
<keyword evidence="1 7" id="KW-1003">Cell membrane</keyword>
<dbReference type="GO" id="GO:0016741">
    <property type="term" value="F:transferase activity, transferring one-carbon groups"/>
    <property type="evidence" value="ECO:0007669"/>
    <property type="project" value="UniProtKB-UniRule"/>
</dbReference>
<evidence type="ECO:0000313" key="10">
    <source>
        <dbReference type="Proteomes" id="UP000585363"/>
    </source>
</evidence>
<dbReference type="InterPro" id="IPR023723">
    <property type="entry name" value="Glucans_biosynth_C"/>
</dbReference>
<name>A0A848MII1_9GAMM</name>
<evidence type="ECO:0000259" key="8">
    <source>
        <dbReference type="Pfam" id="PF01757"/>
    </source>
</evidence>
<dbReference type="Proteomes" id="UP000585363">
    <property type="component" value="Unassembled WGS sequence"/>
</dbReference>
<dbReference type="PANTHER" id="PTHR36927">
    <property type="entry name" value="BLR4337 PROTEIN"/>
    <property type="match status" value="1"/>
</dbReference>
<comment type="subcellular location">
    <subcellularLocation>
        <location evidence="7">Cell membrane</location>
        <topology evidence="7">Multi-pass membrane protein</topology>
    </subcellularLocation>
</comment>
<feature type="transmembrane region" description="Helical" evidence="7">
    <location>
        <begin position="278"/>
        <end position="300"/>
    </location>
</feature>
<dbReference type="EC" id="2.1.-.-" evidence="7"/>
<dbReference type="UniPathway" id="UPA00637"/>
<dbReference type="GO" id="GO:0009250">
    <property type="term" value="P:glucan biosynthetic process"/>
    <property type="evidence" value="ECO:0007669"/>
    <property type="project" value="UniProtKB-UniRule"/>
</dbReference>
<comment type="pathway">
    <text evidence="7">Glycan metabolism; osmoregulated periplasmic glucan (OPG) biosynthesis.</text>
</comment>
<keyword evidence="6 7" id="KW-0012">Acyltransferase</keyword>
<feature type="transmembrane region" description="Helical" evidence="7">
    <location>
        <begin position="18"/>
        <end position="38"/>
    </location>
</feature>
<feature type="transmembrane region" description="Helical" evidence="7">
    <location>
        <begin position="340"/>
        <end position="358"/>
    </location>
</feature>
<feature type="transmembrane region" description="Helical" evidence="7">
    <location>
        <begin position="91"/>
        <end position="113"/>
    </location>
</feature>
<dbReference type="HAMAP" id="MF_01066">
    <property type="entry name" value="MdoC_OpgC"/>
    <property type="match status" value="1"/>
</dbReference>
<dbReference type="EMBL" id="JAADJU010000004">
    <property type="protein sequence ID" value="NMP27003.1"/>
    <property type="molecule type" value="Genomic_DNA"/>
</dbReference>
<evidence type="ECO:0000256" key="4">
    <source>
        <dbReference type="ARBA" id="ARBA00022989"/>
    </source>
</evidence>
<proteinExistence type="inferred from homology"/>
<reference evidence="9 10" key="2">
    <citation type="submission" date="2020-06" db="EMBL/GenBank/DDBJ databases">
        <title>Polyphasic characterization of a Rahnella strain isolated from tree sap.</title>
        <authorList>
            <person name="Kim I.S."/>
        </authorList>
    </citation>
    <scope>NUCLEOTIDE SEQUENCE [LARGE SCALE GENOMIC DNA]</scope>
    <source>
        <strain evidence="9 10">SAP-1</strain>
    </source>
</reference>
<evidence type="ECO:0000256" key="3">
    <source>
        <dbReference type="ARBA" id="ARBA00022692"/>
    </source>
</evidence>
<dbReference type="PANTHER" id="PTHR36927:SF3">
    <property type="entry name" value="GLUCANS BIOSYNTHESIS PROTEIN C"/>
    <property type="match status" value="1"/>
</dbReference>
<evidence type="ECO:0000256" key="5">
    <source>
        <dbReference type="ARBA" id="ARBA00023136"/>
    </source>
</evidence>
<dbReference type="InterPro" id="IPR002656">
    <property type="entry name" value="Acyl_transf_3_dom"/>
</dbReference>
<dbReference type="Pfam" id="PF01757">
    <property type="entry name" value="Acyl_transf_3"/>
    <property type="match status" value="1"/>
</dbReference>
<keyword evidence="4 7" id="KW-1133">Transmembrane helix</keyword>
<sequence>MKPQTQPREFFLDSVRAYLMLLGIPFHISLIYSSHIWAVNSATPSEGLTIFNDVIHAFRMQVFFVISGYFSYMLYERYERHQWLKVRLERVAIPLATAFPLITLPQLFFLAYFTDKFSNWSTLDFYQKLNITVWELVSHLWFLLTLVILTSLSFYLFRALKENKNSRILNVIRDADSLGKISILFLFFGLIYAAFNRSLFLFAPQLLSNGAFNFIVMQTLFYLPFFFIGACTYKFASLKSMFLKPSVPACVVSILLFAAYMFNQHVNTPQLYSMEIDAIITSLLGILMVNVVFSFSHYVLNFQSPIITYLVNASLFVYLIHHPLTLIYGAFITPLIASDWVGFWLGLVFVFGIAFVLYEIHKHFPLLRFLFSGKWQFMKKENGDGLAQANRQQTER</sequence>
<feature type="transmembrane region" description="Helical" evidence="7">
    <location>
        <begin position="133"/>
        <end position="157"/>
    </location>
</feature>
<keyword evidence="2 7" id="KW-0808">Transferase</keyword>